<dbReference type="Pfam" id="PF13458">
    <property type="entry name" value="Peripla_BP_6"/>
    <property type="match status" value="1"/>
</dbReference>
<evidence type="ECO:0000256" key="5">
    <source>
        <dbReference type="SAM" id="SignalP"/>
    </source>
</evidence>
<feature type="signal peptide" evidence="5">
    <location>
        <begin position="1"/>
        <end position="26"/>
    </location>
</feature>
<keyword evidence="4" id="KW-0029">Amino-acid transport</keyword>
<comment type="caution">
    <text evidence="7">The sequence shown here is derived from an EMBL/GenBank/DDBJ whole genome shotgun (WGS) entry which is preliminary data.</text>
</comment>
<keyword evidence="3 5" id="KW-0732">Signal</keyword>
<evidence type="ECO:0000256" key="1">
    <source>
        <dbReference type="ARBA" id="ARBA00010062"/>
    </source>
</evidence>
<protein>
    <submittedName>
        <fullName evidence="7">ABC transporter substrate-binding protein</fullName>
    </submittedName>
</protein>
<evidence type="ECO:0000256" key="4">
    <source>
        <dbReference type="ARBA" id="ARBA00022970"/>
    </source>
</evidence>
<dbReference type="SUPFAM" id="SSF53822">
    <property type="entry name" value="Periplasmic binding protein-like I"/>
    <property type="match status" value="1"/>
</dbReference>
<name>A0A3M8DLM0_9BACL</name>
<dbReference type="AlphaFoldDB" id="A0A3M8DLM0"/>
<feature type="chain" id="PRO_5039574237" evidence="5">
    <location>
        <begin position="27"/>
        <end position="382"/>
    </location>
</feature>
<reference evidence="7 8" key="1">
    <citation type="submission" date="2018-10" db="EMBL/GenBank/DDBJ databases">
        <title>Phylogenomics of Brevibacillus.</title>
        <authorList>
            <person name="Dunlap C."/>
        </authorList>
    </citation>
    <scope>NUCLEOTIDE SEQUENCE [LARGE SCALE GENOMIC DNA]</scope>
    <source>
        <strain evidence="7 8">JCM 15774</strain>
    </source>
</reference>
<dbReference type="InterPro" id="IPR000709">
    <property type="entry name" value="Leu_Ile_Val-bd"/>
</dbReference>
<feature type="domain" description="Leucine-binding protein" evidence="6">
    <location>
        <begin position="37"/>
        <end position="374"/>
    </location>
</feature>
<dbReference type="InterPro" id="IPR028082">
    <property type="entry name" value="Peripla_BP_I"/>
</dbReference>
<accession>A0A3M8DLM0</accession>
<keyword evidence="2" id="KW-0813">Transport</keyword>
<evidence type="ECO:0000256" key="3">
    <source>
        <dbReference type="ARBA" id="ARBA00022729"/>
    </source>
</evidence>
<evidence type="ECO:0000313" key="8">
    <source>
        <dbReference type="Proteomes" id="UP000269573"/>
    </source>
</evidence>
<evidence type="ECO:0000259" key="6">
    <source>
        <dbReference type="Pfam" id="PF13458"/>
    </source>
</evidence>
<dbReference type="PRINTS" id="PR00337">
    <property type="entry name" value="LEUILEVALBP"/>
</dbReference>
<dbReference type="RefSeq" id="WP_122922171.1">
    <property type="nucleotide sequence ID" value="NZ_RHHU01000003.1"/>
</dbReference>
<evidence type="ECO:0000313" key="7">
    <source>
        <dbReference type="EMBL" id="RNB87987.1"/>
    </source>
</evidence>
<comment type="similarity">
    <text evidence="1">Belongs to the leucine-binding protein family.</text>
</comment>
<dbReference type="InterPro" id="IPR028081">
    <property type="entry name" value="Leu-bd"/>
</dbReference>
<dbReference type="EMBL" id="RHHU01000003">
    <property type="protein sequence ID" value="RNB87987.1"/>
    <property type="molecule type" value="Genomic_DNA"/>
</dbReference>
<proteinExistence type="inferred from homology"/>
<sequence length="382" mass="40564">MKKGKLFATGFLGLALMMAGCGNQSAGSASSGGAGDTIKIGWYGPLTGYAATDGTNSLNGAQLAIDKFNAAGGLDGKKLKLVAEDDQGKPEEAMKAVQKLINKDQVTAIIDGAYSGSSKTVAAKVQEAKVPMVVSIATHPDVTKGGKYINRVIYTGPVQGEAMADYVVNDLKLKNIAVLYVEADYGTSIFGAFKSKLEELQGKVVYESAFKFGDKDYSSLLTSVKMSKPDALYIVGYYNEAAAIANQVKEVGLSIPLIGVDGLDTPKYPELAARNAEGTILTTSFYLKDTRQVVKDFVADWSASRKDEPGMVASQSYDAALVIIDALKKAGVDREKLADAISQTKDLEGTSGKISFAQDHEVVKPVIFVKVKDGKFDFVTAK</sequence>
<dbReference type="Proteomes" id="UP000269573">
    <property type="component" value="Unassembled WGS sequence"/>
</dbReference>
<dbReference type="InterPro" id="IPR051010">
    <property type="entry name" value="BCAA_transport"/>
</dbReference>
<keyword evidence="8" id="KW-1185">Reference proteome</keyword>
<dbReference type="PROSITE" id="PS51257">
    <property type="entry name" value="PROKAR_LIPOPROTEIN"/>
    <property type="match status" value="1"/>
</dbReference>
<dbReference type="Gene3D" id="3.40.50.2300">
    <property type="match status" value="2"/>
</dbReference>
<organism evidence="7 8">
    <name type="scientific">Brevibacillus nitrificans</name>
    <dbReference type="NCBI Taxonomy" id="651560"/>
    <lineage>
        <taxon>Bacteria</taxon>
        <taxon>Bacillati</taxon>
        <taxon>Bacillota</taxon>
        <taxon>Bacilli</taxon>
        <taxon>Bacillales</taxon>
        <taxon>Paenibacillaceae</taxon>
        <taxon>Brevibacillus</taxon>
    </lineage>
</organism>
<evidence type="ECO:0000256" key="2">
    <source>
        <dbReference type="ARBA" id="ARBA00022448"/>
    </source>
</evidence>
<dbReference type="GO" id="GO:0006865">
    <property type="term" value="P:amino acid transport"/>
    <property type="evidence" value="ECO:0007669"/>
    <property type="project" value="UniProtKB-KW"/>
</dbReference>
<dbReference type="PANTHER" id="PTHR30483:SF6">
    <property type="entry name" value="PERIPLASMIC BINDING PROTEIN OF ABC TRANSPORTER FOR NATURAL AMINO ACIDS"/>
    <property type="match status" value="1"/>
</dbReference>
<dbReference type="PANTHER" id="PTHR30483">
    <property type="entry name" value="LEUCINE-SPECIFIC-BINDING PROTEIN"/>
    <property type="match status" value="1"/>
</dbReference>
<gene>
    <name evidence="7" type="ORF">EDM59_02335</name>
</gene>